<evidence type="ECO:0000256" key="1">
    <source>
        <dbReference type="ARBA" id="ARBA00004651"/>
    </source>
</evidence>
<evidence type="ECO:0000256" key="2">
    <source>
        <dbReference type="ARBA" id="ARBA00022475"/>
    </source>
</evidence>
<feature type="transmembrane region" description="Helical" evidence="6">
    <location>
        <begin position="12"/>
        <end position="32"/>
    </location>
</feature>
<evidence type="ECO:0000256" key="3">
    <source>
        <dbReference type="ARBA" id="ARBA00022692"/>
    </source>
</evidence>
<dbReference type="PANTHER" id="PTHR30294">
    <property type="entry name" value="MEMBRANE COMPONENT OF ABC TRANSPORTER YHHJ-RELATED"/>
    <property type="match status" value="1"/>
</dbReference>
<protein>
    <submittedName>
        <fullName evidence="8">ABC transporter permease</fullName>
    </submittedName>
</protein>
<feature type="transmembrane region" description="Helical" evidence="6">
    <location>
        <begin position="185"/>
        <end position="205"/>
    </location>
</feature>
<feature type="domain" description="ABC-2 type transporter transmembrane" evidence="7">
    <location>
        <begin position="13"/>
        <end position="366"/>
    </location>
</feature>
<evidence type="ECO:0000256" key="4">
    <source>
        <dbReference type="ARBA" id="ARBA00022989"/>
    </source>
</evidence>
<feature type="transmembrane region" description="Helical" evidence="6">
    <location>
        <begin position="348"/>
        <end position="370"/>
    </location>
</feature>
<evidence type="ECO:0000256" key="5">
    <source>
        <dbReference type="ARBA" id="ARBA00023136"/>
    </source>
</evidence>
<dbReference type="Proteomes" id="UP000824037">
    <property type="component" value="Unassembled WGS sequence"/>
</dbReference>
<sequence>MELRRFVRDRSNIFFTFIFPFMLVVVIGAQFGGGGDNGRVVLTDDSSALGQRIAAELTERDLTVQVSSADDARESLARGRADVGLLVDGEDAAAFDAGEPVQLDMLQASSSNAAAVAQLVQAGVDELDREQAGVAALIAAGVGDQDAAAAWRDAEEQVPPADLDVVDVDDVSQAFAGVTGFDVGASSQALLFVFLTALAGSATLIDARRHRVIARTLAAPVSVVSVVAGQALGRWVIALFQGVYVMAGTSLLFGVSWGNIWLCVLVLAVFATVAAGAAMTIGSLLDNEGAASGFGVGIALVLAALGGCMVPQEIFPASLQFVSSFTPHGWGYRAFAEIQRHDAGLGDILGPLGVLAAMAVGVLLLGSVLLRRSIARAL</sequence>
<dbReference type="PANTHER" id="PTHR30294:SF38">
    <property type="entry name" value="TRANSPORT PERMEASE PROTEIN"/>
    <property type="match status" value="1"/>
</dbReference>
<feature type="transmembrane region" description="Helical" evidence="6">
    <location>
        <begin position="217"/>
        <end position="237"/>
    </location>
</feature>
<keyword evidence="3 6" id="KW-0812">Transmembrane</keyword>
<feature type="transmembrane region" description="Helical" evidence="6">
    <location>
        <begin position="257"/>
        <end position="278"/>
    </location>
</feature>
<comment type="subcellular location">
    <subcellularLocation>
        <location evidence="1">Cell membrane</location>
        <topology evidence="1">Multi-pass membrane protein</topology>
    </subcellularLocation>
</comment>
<organism evidence="8 9">
    <name type="scientific">Candidatus Ruania gallistercoris</name>
    <dbReference type="NCBI Taxonomy" id="2838746"/>
    <lineage>
        <taxon>Bacteria</taxon>
        <taxon>Bacillati</taxon>
        <taxon>Actinomycetota</taxon>
        <taxon>Actinomycetes</taxon>
        <taxon>Micrococcales</taxon>
        <taxon>Ruaniaceae</taxon>
        <taxon>Ruania</taxon>
    </lineage>
</organism>
<dbReference type="InterPro" id="IPR013525">
    <property type="entry name" value="ABC2_TM"/>
</dbReference>
<dbReference type="AlphaFoldDB" id="A0A9D2ECV4"/>
<dbReference type="EMBL" id="DXBY01000078">
    <property type="protein sequence ID" value="HIZ35067.1"/>
    <property type="molecule type" value="Genomic_DNA"/>
</dbReference>
<keyword evidence="4 6" id="KW-1133">Transmembrane helix</keyword>
<evidence type="ECO:0000256" key="6">
    <source>
        <dbReference type="SAM" id="Phobius"/>
    </source>
</evidence>
<keyword evidence="5 6" id="KW-0472">Membrane</keyword>
<reference evidence="8" key="1">
    <citation type="journal article" date="2021" name="PeerJ">
        <title>Extensive microbial diversity within the chicken gut microbiome revealed by metagenomics and culture.</title>
        <authorList>
            <person name="Gilroy R."/>
            <person name="Ravi A."/>
            <person name="Getino M."/>
            <person name="Pursley I."/>
            <person name="Horton D.L."/>
            <person name="Alikhan N.F."/>
            <person name="Baker D."/>
            <person name="Gharbi K."/>
            <person name="Hall N."/>
            <person name="Watson M."/>
            <person name="Adriaenssens E.M."/>
            <person name="Foster-Nyarko E."/>
            <person name="Jarju S."/>
            <person name="Secka A."/>
            <person name="Antonio M."/>
            <person name="Oren A."/>
            <person name="Chaudhuri R.R."/>
            <person name="La Ragione R."/>
            <person name="Hildebrand F."/>
            <person name="Pallen M.J."/>
        </authorList>
    </citation>
    <scope>NUCLEOTIDE SEQUENCE</scope>
    <source>
        <strain evidence="8">ChiGjej4B4-7305</strain>
    </source>
</reference>
<proteinExistence type="predicted"/>
<dbReference type="Pfam" id="PF12698">
    <property type="entry name" value="ABC2_membrane_3"/>
    <property type="match status" value="1"/>
</dbReference>
<reference evidence="8" key="2">
    <citation type="submission" date="2021-04" db="EMBL/GenBank/DDBJ databases">
        <authorList>
            <person name="Gilroy R."/>
        </authorList>
    </citation>
    <scope>NUCLEOTIDE SEQUENCE</scope>
    <source>
        <strain evidence="8">ChiGjej4B4-7305</strain>
    </source>
</reference>
<accession>A0A9D2ECV4</accession>
<name>A0A9D2ECV4_9MICO</name>
<dbReference type="GO" id="GO:0140359">
    <property type="term" value="F:ABC-type transporter activity"/>
    <property type="evidence" value="ECO:0007669"/>
    <property type="project" value="InterPro"/>
</dbReference>
<feature type="transmembrane region" description="Helical" evidence="6">
    <location>
        <begin position="290"/>
        <end position="312"/>
    </location>
</feature>
<gene>
    <name evidence="8" type="ORF">H9815_04770</name>
</gene>
<comment type="caution">
    <text evidence="8">The sequence shown here is derived from an EMBL/GenBank/DDBJ whole genome shotgun (WGS) entry which is preliminary data.</text>
</comment>
<dbReference type="InterPro" id="IPR051449">
    <property type="entry name" value="ABC-2_transporter_component"/>
</dbReference>
<evidence type="ECO:0000313" key="9">
    <source>
        <dbReference type="Proteomes" id="UP000824037"/>
    </source>
</evidence>
<dbReference type="GO" id="GO:0005886">
    <property type="term" value="C:plasma membrane"/>
    <property type="evidence" value="ECO:0007669"/>
    <property type="project" value="UniProtKB-SubCell"/>
</dbReference>
<evidence type="ECO:0000313" key="8">
    <source>
        <dbReference type="EMBL" id="HIZ35067.1"/>
    </source>
</evidence>
<evidence type="ECO:0000259" key="7">
    <source>
        <dbReference type="Pfam" id="PF12698"/>
    </source>
</evidence>
<keyword evidence="2" id="KW-1003">Cell membrane</keyword>